<accession>A0ABS9W345</accession>
<dbReference type="RefSeq" id="WP_241792794.1">
    <property type="nucleotide sequence ID" value="NZ_JALBUU010000004.1"/>
</dbReference>
<proteinExistence type="predicted"/>
<comment type="caution">
    <text evidence="3">The sequence shown here is derived from an EMBL/GenBank/DDBJ whole genome shotgun (WGS) entry which is preliminary data.</text>
</comment>
<dbReference type="SUPFAM" id="SSF88723">
    <property type="entry name" value="PIN domain-like"/>
    <property type="match status" value="1"/>
</dbReference>
<dbReference type="InterPro" id="IPR029060">
    <property type="entry name" value="PIN-like_dom_sf"/>
</dbReference>
<gene>
    <name evidence="3" type="ORF">MON41_07660</name>
</gene>
<dbReference type="Gene3D" id="3.40.50.1010">
    <property type="entry name" value="5'-nuclease"/>
    <property type="match status" value="1"/>
</dbReference>
<name>A0ABS9W345_9PROT</name>
<protein>
    <submittedName>
        <fullName evidence="3">Type II toxin-antitoxin system VapC family toxin</fullName>
    </submittedName>
</protein>
<evidence type="ECO:0000259" key="2">
    <source>
        <dbReference type="Pfam" id="PF01850"/>
    </source>
</evidence>
<feature type="region of interest" description="Disordered" evidence="1">
    <location>
        <begin position="141"/>
        <end position="160"/>
    </location>
</feature>
<dbReference type="InterPro" id="IPR041705">
    <property type="entry name" value="PIN_Sll0205"/>
</dbReference>
<keyword evidence="4" id="KW-1185">Reference proteome</keyword>
<dbReference type="Proteomes" id="UP001201985">
    <property type="component" value="Unassembled WGS sequence"/>
</dbReference>
<dbReference type="InterPro" id="IPR052919">
    <property type="entry name" value="TA_system_RNase"/>
</dbReference>
<evidence type="ECO:0000256" key="1">
    <source>
        <dbReference type="SAM" id="MobiDB-lite"/>
    </source>
</evidence>
<sequence length="192" mass="21293">MRLLLDTHALLWWLADDPQLGARSRSLIENSEHEVLVSVVSLWEIVVKQHVGTLQADVREVAEAASAQGFELLGLHLQHLQVLQDLPSHHRDPFDQLLIAQAIVEQAVFMTADQQAGRYPAELVNAVTYRRGSDRLGPLPFSRAVSSGPQPRRCGGRDQPRAIDIRKRTGSSWQVVRGNRTKVALEGSAEDG</sequence>
<dbReference type="PANTHER" id="PTHR36173">
    <property type="entry name" value="RIBONUCLEASE VAPC16-RELATED"/>
    <property type="match status" value="1"/>
</dbReference>
<dbReference type="Pfam" id="PF01850">
    <property type="entry name" value="PIN"/>
    <property type="match status" value="1"/>
</dbReference>
<organism evidence="3 4">
    <name type="scientific">Teichococcus vastitatis</name>
    <dbReference type="NCBI Taxonomy" id="2307076"/>
    <lineage>
        <taxon>Bacteria</taxon>
        <taxon>Pseudomonadati</taxon>
        <taxon>Pseudomonadota</taxon>
        <taxon>Alphaproteobacteria</taxon>
        <taxon>Acetobacterales</taxon>
        <taxon>Roseomonadaceae</taxon>
        <taxon>Roseomonas</taxon>
    </lineage>
</organism>
<dbReference type="InterPro" id="IPR002716">
    <property type="entry name" value="PIN_dom"/>
</dbReference>
<dbReference type="CDD" id="cd09872">
    <property type="entry name" value="PIN_Sll0205-like"/>
    <property type="match status" value="1"/>
</dbReference>
<dbReference type="PANTHER" id="PTHR36173:SF2">
    <property type="entry name" value="RIBONUCLEASE VAPC16"/>
    <property type="match status" value="1"/>
</dbReference>
<feature type="domain" description="PIN" evidence="2">
    <location>
        <begin position="4"/>
        <end position="119"/>
    </location>
</feature>
<evidence type="ECO:0000313" key="4">
    <source>
        <dbReference type="Proteomes" id="UP001201985"/>
    </source>
</evidence>
<dbReference type="EMBL" id="JALBUU010000004">
    <property type="protein sequence ID" value="MCI0753632.1"/>
    <property type="molecule type" value="Genomic_DNA"/>
</dbReference>
<evidence type="ECO:0000313" key="3">
    <source>
        <dbReference type="EMBL" id="MCI0753632.1"/>
    </source>
</evidence>
<reference evidence="3 4" key="1">
    <citation type="submission" date="2022-03" db="EMBL/GenBank/DDBJ databases">
        <title>Complete genome analysis of Roseomonas KG 17.1 : a prolific producer of plant growth promoters.</title>
        <authorList>
            <person name="Saadouli I."/>
            <person name="Najjari A."/>
            <person name="Mosbah A."/>
            <person name="Ouzari H.I."/>
        </authorList>
    </citation>
    <scope>NUCLEOTIDE SEQUENCE [LARGE SCALE GENOMIC DNA]</scope>
    <source>
        <strain evidence="3 4">KG17-1</strain>
    </source>
</reference>